<evidence type="ECO:0000313" key="3">
    <source>
        <dbReference type="Proteomes" id="UP000253805"/>
    </source>
</evidence>
<evidence type="ECO:0000256" key="1">
    <source>
        <dbReference type="SAM" id="MobiDB-lite"/>
    </source>
</evidence>
<accession>A0A369P734</accession>
<comment type="caution">
    <text evidence="2">The sequence shown here is derived from an EMBL/GenBank/DDBJ whole genome shotgun (WGS) entry which is preliminary data.</text>
</comment>
<feature type="compositionally biased region" description="Low complexity" evidence="1">
    <location>
        <begin position="39"/>
        <end position="52"/>
    </location>
</feature>
<sequence>MSAKDAADADESGAAEADGAVSVPEAAVTKGSAAATDWATGSGALSGAASSGVVPSEPDAARSSRGEAEGI</sequence>
<organism evidence="2 3">
    <name type="scientific">Adlercreutzia equolifaciens subsp. celatus</name>
    <dbReference type="NCBI Taxonomy" id="394340"/>
    <lineage>
        <taxon>Bacteria</taxon>
        <taxon>Bacillati</taxon>
        <taxon>Actinomycetota</taxon>
        <taxon>Coriobacteriia</taxon>
        <taxon>Eggerthellales</taxon>
        <taxon>Eggerthellaceae</taxon>
        <taxon>Adlercreutzia</taxon>
    </lineage>
</organism>
<gene>
    <name evidence="2" type="ORF">C1850_01075</name>
</gene>
<reference evidence="2 3" key="1">
    <citation type="journal article" date="2018" name="Elife">
        <title>Discovery and characterization of a prevalent human gut bacterial enzyme sufficient for the inactivation of a family of plant toxins.</title>
        <authorList>
            <person name="Koppel N."/>
            <person name="Bisanz J.E."/>
            <person name="Pandelia M.E."/>
            <person name="Turnbaugh P.J."/>
            <person name="Balskus E.P."/>
        </authorList>
    </citation>
    <scope>NUCLEOTIDE SEQUENCE [LARGE SCALE GENOMIC DNA]</scope>
    <source>
        <strain evidence="2 3">OB21 GAM 11</strain>
    </source>
</reference>
<dbReference type="Proteomes" id="UP000253805">
    <property type="component" value="Unassembled WGS sequence"/>
</dbReference>
<evidence type="ECO:0000313" key="2">
    <source>
        <dbReference type="EMBL" id="RDC47067.1"/>
    </source>
</evidence>
<name>A0A369P734_9ACTN</name>
<dbReference type="AlphaFoldDB" id="A0A369P734"/>
<proteinExistence type="predicted"/>
<feature type="compositionally biased region" description="Low complexity" evidence="1">
    <location>
        <begin position="14"/>
        <end position="23"/>
    </location>
</feature>
<feature type="region of interest" description="Disordered" evidence="1">
    <location>
        <begin position="1"/>
        <end position="71"/>
    </location>
</feature>
<dbReference type="EMBL" id="PPUT01000001">
    <property type="protein sequence ID" value="RDC47067.1"/>
    <property type="molecule type" value="Genomic_DNA"/>
</dbReference>
<feature type="compositionally biased region" description="Basic and acidic residues" evidence="1">
    <location>
        <begin position="59"/>
        <end position="71"/>
    </location>
</feature>
<protein>
    <submittedName>
        <fullName evidence="2">Uncharacterized protein</fullName>
    </submittedName>
</protein>